<feature type="region of interest" description="Disordered" evidence="1">
    <location>
        <begin position="1"/>
        <end position="42"/>
    </location>
</feature>
<reference evidence="2 3" key="1">
    <citation type="submission" date="2015-01" db="EMBL/GenBank/DDBJ databases">
        <title>The Genome Sequence of Exophiala xenobiotica CBS118157.</title>
        <authorList>
            <consortium name="The Broad Institute Genomics Platform"/>
            <person name="Cuomo C."/>
            <person name="de Hoog S."/>
            <person name="Gorbushina A."/>
            <person name="Stielow B."/>
            <person name="Teixiera M."/>
            <person name="Abouelleil A."/>
            <person name="Chapman S.B."/>
            <person name="Priest M."/>
            <person name="Young S.K."/>
            <person name="Wortman J."/>
            <person name="Nusbaum C."/>
            <person name="Birren B."/>
        </authorList>
    </citation>
    <scope>NUCLEOTIDE SEQUENCE [LARGE SCALE GENOMIC DNA]</scope>
    <source>
        <strain evidence="2 3">CBS 118157</strain>
    </source>
</reference>
<accession>A0A0D2F515</accession>
<evidence type="ECO:0000313" key="3">
    <source>
        <dbReference type="Proteomes" id="UP000054342"/>
    </source>
</evidence>
<proteinExistence type="predicted"/>
<dbReference type="Proteomes" id="UP000054342">
    <property type="component" value="Unassembled WGS sequence"/>
</dbReference>
<keyword evidence="3" id="KW-1185">Reference proteome</keyword>
<dbReference type="GeneID" id="25329187"/>
<dbReference type="EMBL" id="KN847320">
    <property type="protein sequence ID" value="KIW54959.1"/>
    <property type="molecule type" value="Genomic_DNA"/>
</dbReference>
<evidence type="ECO:0000313" key="2">
    <source>
        <dbReference type="EMBL" id="KIW54959.1"/>
    </source>
</evidence>
<evidence type="ECO:0000256" key="1">
    <source>
        <dbReference type="SAM" id="MobiDB-lite"/>
    </source>
</evidence>
<name>A0A0D2F515_9EURO</name>
<dbReference type="RefSeq" id="XP_013315543.1">
    <property type="nucleotide sequence ID" value="XM_013460089.1"/>
</dbReference>
<feature type="compositionally biased region" description="Low complexity" evidence="1">
    <location>
        <begin position="106"/>
        <end position="119"/>
    </location>
</feature>
<organism evidence="2 3">
    <name type="scientific">Exophiala xenobiotica</name>
    <dbReference type="NCBI Taxonomy" id="348802"/>
    <lineage>
        <taxon>Eukaryota</taxon>
        <taxon>Fungi</taxon>
        <taxon>Dikarya</taxon>
        <taxon>Ascomycota</taxon>
        <taxon>Pezizomycotina</taxon>
        <taxon>Eurotiomycetes</taxon>
        <taxon>Chaetothyriomycetidae</taxon>
        <taxon>Chaetothyriales</taxon>
        <taxon>Herpotrichiellaceae</taxon>
        <taxon>Exophiala</taxon>
    </lineage>
</organism>
<gene>
    <name evidence="2" type="ORF">PV05_07279</name>
</gene>
<dbReference type="AlphaFoldDB" id="A0A0D2F515"/>
<feature type="compositionally biased region" description="Polar residues" evidence="1">
    <location>
        <begin position="16"/>
        <end position="31"/>
    </location>
</feature>
<evidence type="ECO:0008006" key="4">
    <source>
        <dbReference type="Google" id="ProtNLM"/>
    </source>
</evidence>
<protein>
    <recommendedName>
        <fullName evidence="4">Myb-like domain-containing protein</fullName>
    </recommendedName>
</protein>
<sequence>MVSKMPSPVPKPASARPTSQSRRVQRSPNPSRSDKVRQGKLIRSWTEEEEKFLFQSRSRKLPYKHIADRLDKSVLACRLHHHHMTVGRKGHRAGETAYGDSDFSESPSPSATPSDAATPQQEQRAGFGSDQRTLSMRPAPSHSWTLPSFQTFVRDTFSDSFHRRSVSTSGETIGTDNMVWEDDLRHTGLRSGNRPASAQSDYNSLAHRVAMVEQPDHGTIIIKRSSSIKRTRLMGALGGQLGQAKTPAVKYSNLVNATIGSPASAHPGSSPAASSTTSHLKCDGRERISYQLTAKPMFSVVNFRRNIRRSFGKYITSCIHFSSVLWYMRDIISLVDFDAALTVDDLMATFQSGLFHVRLGRRKASVWSVVLWAVASRVA</sequence>
<dbReference type="HOGENOM" id="CLU_729648_0_0_1"/>
<feature type="region of interest" description="Disordered" evidence="1">
    <location>
        <begin position="84"/>
        <end position="142"/>
    </location>
</feature>
<dbReference type="OrthoDB" id="5399305at2759"/>